<comment type="subcellular location">
    <subcellularLocation>
        <location evidence="1">Cell membrane</location>
        <topology evidence="1">Multi-pass membrane protein</topology>
    </subcellularLocation>
</comment>
<feature type="transmembrane region" description="Helical" evidence="7">
    <location>
        <begin position="48"/>
        <end position="75"/>
    </location>
</feature>
<evidence type="ECO:0000256" key="3">
    <source>
        <dbReference type="ARBA" id="ARBA00022692"/>
    </source>
</evidence>
<keyword evidence="4 7" id="KW-1133">Transmembrane helix</keyword>
<organism evidence="9 10">
    <name type="scientific">Salinimonas profundi</name>
    <dbReference type="NCBI Taxonomy" id="2729140"/>
    <lineage>
        <taxon>Bacteria</taxon>
        <taxon>Pseudomonadati</taxon>
        <taxon>Pseudomonadota</taxon>
        <taxon>Gammaproteobacteria</taxon>
        <taxon>Alteromonadales</taxon>
        <taxon>Alteromonadaceae</taxon>
        <taxon>Alteromonas/Salinimonas group</taxon>
        <taxon>Salinimonas</taxon>
    </lineage>
</organism>
<reference evidence="9 10" key="1">
    <citation type="submission" date="2020-04" db="EMBL/GenBank/DDBJ databases">
        <title>Salinimonas sp. HHU 13199.</title>
        <authorList>
            <person name="Cui X."/>
            <person name="Zhang D."/>
        </authorList>
    </citation>
    <scope>NUCLEOTIDE SEQUENCE [LARGE SCALE GENOMIC DNA]</scope>
    <source>
        <strain evidence="9 10">HHU 13199</strain>
    </source>
</reference>
<evidence type="ECO:0000313" key="9">
    <source>
        <dbReference type="EMBL" id="MBD3584292.1"/>
    </source>
</evidence>
<evidence type="ECO:0000256" key="6">
    <source>
        <dbReference type="SAM" id="MobiDB-lite"/>
    </source>
</evidence>
<feature type="domain" description="RDD" evidence="8">
    <location>
        <begin position="281"/>
        <end position="361"/>
    </location>
</feature>
<dbReference type="RefSeq" id="WP_191021765.1">
    <property type="nucleotide sequence ID" value="NZ_JABBXD010000001.1"/>
</dbReference>
<feature type="transmembrane region" description="Helical" evidence="7">
    <location>
        <begin position="95"/>
        <end position="112"/>
    </location>
</feature>
<sequence length="394" mass="43632">MDRHDTQLSSHGQIMTDKQIRDVVTPYEFGVSEMIIGTPLARPFRRGLALLIDLILVVMLTHLPSIILASVGVIFFWRAGKKKNTPARFIWLRRILKGISAILLFGILIAVFDNANEPDDAQFANRNSGENILKGIQLIEIGSAVMKMSSDIAKLETAIQQSRCSAMDCWEDYLSELSDDIGHIPIPPNVLEELTSKLAPAMTRTLDDTQQQALLQTFTGSLNVISEKRAGEKDAQELPVPSSEPSTDNSATFNVTPLAIPVHESGTPSLLAWVQGVLEDLGIGFGWAALYFTAVTVWMNGQTPGKWMLRLKVIKLDGTPMTLWQSFGRYGGYGAGLATGLLGFMQIFWEPNRQAIQDKISETLVIQLGVPKLDVQAIRRYRDKDAETNDEHLI</sequence>
<gene>
    <name evidence="9" type="ORF">HHX48_00915</name>
</gene>
<evidence type="ECO:0000256" key="1">
    <source>
        <dbReference type="ARBA" id="ARBA00004651"/>
    </source>
</evidence>
<dbReference type="InterPro" id="IPR010432">
    <property type="entry name" value="RDD"/>
</dbReference>
<dbReference type="EMBL" id="JABBXD010000001">
    <property type="protein sequence ID" value="MBD3584292.1"/>
    <property type="molecule type" value="Genomic_DNA"/>
</dbReference>
<feature type="region of interest" description="Disordered" evidence="6">
    <location>
        <begin position="230"/>
        <end position="251"/>
    </location>
</feature>
<dbReference type="PANTHER" id="PTHR36115:SF6">
    <property type="entry name" value="PROLINE-RICH ANTIGEN HOMOLOG"/>
    <property type="match status" value="1"/>
</dbReference>
<keyword evidence="5 7" id="KW-0472">Membrane</keyword>
<dbReference type="Proteomes" id="UP000624419">
    <property type="component" value="Unassembled WGS sequence"/>
</dbReference>
<proteinExistence type="predicted"/>
<dbReference type="PANTHER" id="PTHR36115">
    <property type="entry name" value="PROLINE-RICH ANTIGEN HOMOLOG-RELATED"/>
    <property type="match status" value="1"/>
</dbReference>
<evidence type="ECO:0000259" key="8">
    <source>
        <dbReference type="Pfam" id="PF06271"/>
    </source>
</evidence>
<dbReference type="InterPro" id="IPR051791">
    <property type="entry name" value="Pra-immunoreactive"/>
</dbReference>
<dbReference type="Pfam" id="PF06271">
    <property type="entry name" value="RDD"/>
    <property type="match status" value="1"/>
</dbReference>
<evidence type="ECO:0000256" key="5">
    <source>
        <dbReference type="ARBA" id="ARBA00023136"/>
    </source>
</evidence>
<name>A0ABR8LJ03_9ALTE</name>
<keyword evidence="2" id="KW-1003">Cell membrane</keyword>
<evidence type="ECO:0000313" key="10">
    <source>
        <dbReference type="Proteomes" id="UP000624419"/>
    </source>
</evidence>
<keyword evidence="10" id="KW-1185">Reference proteome</keyword>
<protein>
    <submittedName>
        <fullName evidence="9">RDD family protein</fullName>
    </submittedName>
</protein>
<comment type="caution">
    <text evidence="9">The sequence shown here is derived from an EMBL/GenBank/DDBJ whole genome shotgun (WGS) entry which is preliminary data.</text>
</comment>
<evidence type="ECO:0000256" key="2">
    <source>
        <dbReference type="ARBA" id="ARBA00022475"/>
    </source>
</evidence>
<evidence type="ECO:0000256" key="7">
    <source>
        <dbReference type="SAM" id="Phobius"/>
    </source>
</evidence>
<keyword evidence="3 7" id="KW-0812">Transmembrane</keyword>
<evidence type="ECO:0000256" key="4">
    <source>
        <dbReference type="ARBA" id="ARBA00022989"/>
    </source>
</evidence>
<accession>A0ABR8LJ03</accession>